<proteinExistence type="predicted"/>
<dbReference type="RefSeq" id="WP_171557775.1">
    <property type="nucleotide sequence ID" value="NZ_JABFCS010000001.1"/>
</dbReference>
<keyword evidence="3" id="KW-1185">Reference proteome</keyword>
<dbReference type="Proteomes" id="UP000552954">
    <property type="component" value="Unassembled WGS sequence"/>
</dbReference>
<evidence type="ECO:0000313" key="3">
    <source>
        <dbReference type="Proteomes" id="UP000552954"/>
    </source>
</evidence>
<dbReference type="EMBL" id="JABFCS010000001">
    <property type="protein sequence ID" value="NNU43020.1"/>
    <property type="molecule type" value="Genomic_DNA"/>
</dbReference>
<sequence>MNRLFLCASLALALLLPVASHAAGALGPAGLRSHHSAIGAQLANNSFGGPLVLQSEEVSRRVDGDVYAVLEHPFPAVAAALKDPGQWCEILILHLNTKFCRRSEEQGATRVEVRVGKKQPQSVQAASLLAFTWRPPRMQSDYVAVQMDAADGPYDTRDYRLLAEAIPLEGGRTFLHMGYALSYGGASDFAMQLYLGTIGRDKVGFTRIKAPRADDDGFVGGMRGVVERNTMRYYLAIDAYLDSLSAPAGQQLEKRLQAWFDATEKYPRQLHEVAREDYLQMKRSEVQRQSVAR</sequence>
<accession>A0A849K608</accession>
<feature type="signal peptide" evidence="1">
    <location>
        <begin position="1"/>
        <end position="22"/>
    </location>
</feature>
<comment type="caution">
    <text evidence="2">The sequence shown here is derived from an EMBL/GenBank/DDBJ whole genome shotgun (WGS) entry which is preliminary data.</text>
</comment>
<dbReference type="AlphaFoldDB" id="A0A849K608"/>
<organism evidence="2 3">
    <name type="scientific">Ramlibacter montanisoli</name>
    <dbReference type="NCBI Taxonomy" id="2732512"/>
    <lineage>
        <taxon>Bacteria</taxon>
        <taxon>Pseudomonadati</taxon>
        <taxon>Pseudomonadota</taxon>
        <taxon>Betaproteobacteria</taxon>
        <taxon>Burkholderiales</taxon>
        <taxon>Comamonadaceae</taxon>
        <taxon>Ramlibacter</taxon>
    </lineage>
</organism>
<evidence type="ECO:0000313" key="2">
    <source>
        <dbReference type="EMBL" id="NNU43020.1"/>
    </source>
</evidence>
<evidence type="ECO:0000256" key="1">
    <source>
        <dbReference type="SAM" id="SignalP"/>
    </source>
</evidence>
<keyword evidence="1" id="KW-0732">Signal</keyword>
<reference evidence="2 3" key="2">
    <citation type="submission" date="2020-06" db="EMBL/GenBank/DDBJ databases">
        <title>Ramlibacter rhizophilus sp. nov., isolated from rhizosphere soil of national flower Mugunghwa from South Korea.</title>
        <authorList>
            <person name="Zheng-Fei Y."/>
            <person name="Huan T."/>
        </authorList>
    </citation>
    <scope>NUCLEOTIDE SEQUENCE [LARGE SCALE GENOMIC DNA]</scope>
    <source>
        <strain evidence="2 3">B156</strain>
    </source>
</reference>
<name>A0A849K608_9BURK</name>
<reference evidence="2 3" key="1">
    <citation type="submission" date="2020-05" db="EMBL/GenBank/DDBJ databases">
        <authorList>
            <person name="Khan S.A."/>
            <person name="Jeon C.O."/>
            <person name="Chun B.H."/>
        </authorList>
    </citation>
    <scope>NUCLEOTIDE SEQUENCE [LARGE SCALE GENOMIC DNA]</scope>
    <source>
        <strain evidence="2 3">B156</strain>
    </source>
</reference>
<protein>
    <submittedName>
        <fullName evidence="2">Uncharacterized protein</fullName>
    </submittedName>
</protein>
<feature type="chain" id="PRO_5032278110" evidence="1">
    <location>
        <begin position="23"/>
        <end position="293"/>
    </location>
</feature>
<gene>
    <name evidence="2" type="ORF">HK415_07360</name>
</gene>